<dbReference type="Proteomes" id="UP000027093">
    <property type="component" value="Chromosome"/>
</dbReference>
<gene>
    <name evidence="2" type="ORF">NVIE_029510</name>
</gene>
<dbReference type="HOGENOM" id="CLU_1418734_0_0_2"/>
<organism evidence="2 3">
    <name type="scientific">Nitrososphaera viennensis EN76</name>
    <dbReference type="NCBI Taxonomy" id="926571"/>
    <lineage>
        <taxon>Archaea</taxon>
        <taxon>Nitrososphaerota</taxon>
        <taxon>Nitrososphaeria</taxon>
        <taxon>Nitrososphaerales</taxon>
        <taxon>Nitrososphaeraceae</taxon>
        <taxon>Nitrososphaera</taxon>
    </lineage>
</organism>
<accession>A0A060HL30</accession>
<keyword evidence="3" id="KW-1185">Reference proteome</keyword>
<feature type="domain" description="DUF4145" evidence="1">
    <location>
        <begin position="71"/>
        <end position="157"/>
    </location>
</feature>
<dbReference type="KEGG" id="nvn:NVIE_029510"/>
<protein>
    <recommendedName>
        <fullName evidence="1">DUF4145 domain-containing protein</fullName>
    </recommendedName>
</protein>
<reference evidence="2 3" key="1">
    <citation type="journal article" date="2014" name="Int. J. Syst. Evol. Microbiol.">
        <title>Nitrososphaera viennensis gen. nov., sp. nov., an aerobic and mesophilic, ammonia-oxidizing archaeon from soil and a member of the archaeal phylum Thaumarchaeota.</title>
        <authorList>
            <person name="Stieglmeier M."/>
            <person name="Klingl A."/>
            <person name="Alves R.J."/>
            <person name="Rittmann S.K."/>
            <person name="Melcher M."/>
            <person name="Leisch N."/>
            <person name="Schleper C."/>
        </authorList>
    </citation>
    <scope>NUCLEOTIDE SEQUENCE [LARGE SCALE GENOMIC DNA]</scope>
    <source>
        <strain evidence="2">EN76</strain>
    </source>
</reference>
<name>A0A060HL30_9ARCH</name>
<evidence type="ECO:0000313" key="2">
    <source>
        <dbReference type="EMBL" id="AIC17229.1"/>
    </source>
</evidence>
<evidence type="ECO:0000259" key="1">
    <source>
        <dbReference type="Pfam" id="PF13643"/>
    </source>
</evidence>
<dbReference type="EMBL" id="CP007536">
    <property type="protein sequence ID" value="AIC17229.1"/>
    <property type="molecule type" value="Genomic_DNA"/>
</dbReference>
<dbReference type="STRING" id="926571.NVIE_029510"/>
<dbReference type="AlphaFoldDB" id="A0A060HL30"/>
<proteinExistence type="predicted"/>
<evidence type="ECO:0000313" key="3">
    <source>
        <dbReference type="Proteomes" id="UP000027093"/>
    </source>
</evidence>
<sequence>MKMSKEKRPGLKKYDDRLPSYINVDRLRRELEKFDKKTFDDRIQKMVQLNLILGEERYMMTESLAVYYFQEAKTCFIFSQFAASIIMCQLVCEEMIKSVYRSSGNTKIVNDFNFAQLIDKATEDQIIPPQFAKRLHDMRKFRNIIEHSKDYSDEQMRLFLGNYYGIALQLKAKAIESMELAVMLMNSLSFG</sequence>
<dbReference type="InterPro" id="IPR025285">
    <property type="entry name" value="DUF4145"/>
</dbReference>
<dbReference type="Pfam" id="PF13643">
    <property type="entry name" value="DUF4145"/>
    <property type="match status" value="1"/>
</dbReference>